<dbReference type="SUPFAM" id="SSF111369">
    <property type="entry name" value="HlyD-like secretion proteins"/>
    <property type="match status" value="1"/>
</dbReference>
<feature type="signal peptide" evidence="4">
    <location>
        <begin position="1"/>
        <end position="28"/>
    </location>
</feature>
<evidence type="ECO:0000259" key="5">
    <source>
        <dbReference type="Pfam" id="PF25917"/>
    </source>
</evidence>
<evidence type="ECO:0000256" key="3">
    <source>
        <dbReference type="SAM" id="Coils"/>
    </source>
</evidence>
<proteinExistence type="inferred from homology"/>
<keyword evidence="3" id="KW-0175">Coiled coil</keyword>
<evidence type="ECO:0000259" key="6">
    <source>
        <dbReference type="Pfam" id="PF25944"/>
    </source>
</evidence>
<evidence type="ECO:0000256" key="4">
    <source>
        <dbReference type="SAM" id="SignalP"/>
    </source>
</evidence>
<dbReference type="Pfam" id="PF25944">
    <property type="entry name" value="Beta-barrel_RND"/>
    <property type="match status" value="1"/>
</dbReference>
<sequence length="393" mass="40842">MIASLAPARMALALPLLLCLALPVAGQAPPGAGAPQGPVKVGVIALQPQEVKRRSILPGRAVAYQDAAIRPRVTGLVTEILYTPGQQIEAGSPMFRIDSATYEAAVVTARATLAQAQAALPVAESAAARAKTLEGSGSTRATVESTEAEAASARAQVQSAEAALKLAEQDLAWTTITSPISGIAGFPTVSVGDLVTQSQADALATVTRLDPIYVDLYEPAARLLSIQDQIEKGQLRPDEKLDVTLTLENGTTHNGGGTLVAPSVTVSTTTGTQDIRFRFDNPDRRLLPGMFLRGEVVVGRITAYRLPQRAATIGRNGELTVWVVTPEGKAAKKTLTAIGSEENDWLIAEGLTPGEAVIIDGLTGLREGAELTPVPVTIDAAGVVRDTAPAAGN</sequence>
<reference evidence="8" key="2">
    <citation type="submission" date="2020-09" db="EMBL/GenBank/DDBJ databases">
        <authorList>
            <person name="Sun Q."/>
            <person name="Kim S."/>
        </authorList>
    </citation>
    <scope>NUCLEOTIDE SEQUENCE</scope>
    <source>
        <strain evidence="8">KCTC 23714</strain>
    </source>
</reference>
<dbReference type="InterPro" id="IPR058627">
    <property type="entry name" value="MdtA-like_C"/>
</dbReference>
<keyword evidence="9" id="KW-1185">Reference proteome</keyword>
<reference evidence="8" key="1">
    <citation type="journal article" date="2014" name="Int. J. Syst. Evol. Microbiol.">
        <title>Complete genome sequence of Corynebacterium casei LMG S-19264T (=DSM 44701T), isolated from a smear-ripened cheese.</title>
        <authorList>
            <consortium name="US DOE Joint Genome Institute (JGI-PGF)"/>
            <person name="Walter F."/>
            <person name="Albersmeier A."/>
            <person name="Kalinowski J."/>
            <person name="Ruckert C."/>
        </authorList>
    </citation>
    <scope>NUCLEOTIDE SEQUENCE</scope>
    <source>
        <strain evidence="8">KCTC 23714</strain>
    </source>
</reference>
<evidence type="ECO:0000313" key="9">
    <source>
        <dbReference type="Proteomes" id="UP000628984"/>
    </source>
</evidence>
<dbReference type="AlphaFoldDB" id="A0A918ILG2"/>
<dbReference type="GO" id="GO:0046677">
    <property type="term" value="P:response to antibiotic"/>
    <property type="evidence" value="ECO:0007669"/>
    <property type="project" value="TreeGrafter"/>
</dbReference>
<dbReference type="Pfam" id="PF25917">
    <property type="entry name" value="BSH_RND"/>
    <property type="match status" value="1"/>
</dbReference>
<comment type="caution">
    <text evidence="8">The sequence shown here is derived from an EMBL/GenBank/DDBJ whole genome shotgun (WGS) entry which is preliminary data.</text>
</comment>
<dbReference type="PANTHER" id="PTHR30158">
    <property type="entry name" value="ACRA/E-RELATED COMPONENT OF DRUG EFFLUX TRANSPORTER"/>
    <property type="match status" value="1"/>
</dbReference>
<evidence type="ECO:0000256" key="1">
    <source>
        <dbReference type="ARBA" id="ARBA00004196"/>
    </source>
</evidence>
<dbReference type="Gene3D" id="2.40.30.170">
    <property type="match status" value="1"/>
</dbReference>
<evidence type="ECO:0000256" key="2">
    <source>
        <dbReference type="ARBA" id="ARBA00009477"/>
    </source>
</evidence>
<feature type="chain" id="PRO_5037598776" evidence="4">
    <location>
        <begin position="29"/>
        <end position="393"/>
    </location>
</feature>
<dbReference type="Gene3D" id="1.10.287.470">
    <property type="entry name" value="Helix hairpin bin"/>
    <property type="match status" value="1"/>
</dbReference>
<dbReference type="InterPro" id="IPR058625">
    <property type="entry name" value="MdtA-like_BSH"/>
</dbReference>
<feature type="coiled-coil region" evidence="3">
    <location>
        <begin position="143"/>
        <end position="170"/>
    </location>
</feature>
<comment type="similarity">
    <text evidence="2">Belongs to the membrane fusion protein (MFP) (TC 8.A.1) family.</text>
</comment>
<dbReference type="GO" id="GO:0022857">
    <property type="term" value="F:transmembrane transporter activity"/>
    <property type="evidence" value="ECO:0007669"/>
    <property type="project" value="InterPro"/>
</dbReference>
<dbReference type="Gene3D" id="2.40.50.100">
    <property type="match status" value="1"/>
</dbReference>
<dbReference type="EMBL" id="BMYQ01000001">
    <property type="protein sequence ID" value="GGW21751.1"/>
    <property type="molecule type" value="Genomic_DNA"/>
</dbReference>
<protein>
    <submittedName>
        <fullName evidence="8">RND transporter</fullName>
    </submittedName>
</protein>
<organism evidence="8 9">
    <name type="scientific">Gemmobacter lanyuensis</name>
    <dbReference type="NCBI Taxonomy" id="1054497"/>
    <lineage>
        <taxon>Bacteria</taxon>
        <taxon>Pseudomonadati</taxon>
        <taxon>Pseudomonadota</taxon>
        <taxon>Alphaproteobacteria</taxon>
        <taxon>Rhodobacterales</taxon>
        <taxon>Paracoccaceae</taxon>
        <taxon>Gemmobacter</taxon>
    </lineage>
</organism>
<feature type="domain" description="Multidrug resistance protein MdtA-like C-terminal permuted SH3" evidence="7">
    <location>
        <begin position="307"/>
        <end position="362"/>
    </location>
</feature>
<dbReference type="GO" id="GO:0005886">
    <property type="term" value="C:plasma membrane"/>
    <property type="evidence" value="ECO:0007669"/>
    <property type="project" value="TreeGrafter"/>
</dbReference>
<feature type="domain" description="Multidrug resistance protein MdtA-like barrel-sandwich hybrid" evidence="5">
    <location>
        <begin position="67"/>
        <end position="207"/>
    </location>
</feature>
<dbReference type="GO" id="GO:0030313">
    <property type="term" value="C:cell envelope"/>
    <property type="evidence" value="ECO:0007669"/>
    <property type="project" value="UniProtKB-SubCell"/>
</dbReference>
<keyword evidence="4" id="KW-0732">Signal</keyword>
<feature type="domain" description="Multidrug resistance protein MdtA-like beta-barrel" evidence="6">
    <location>
        <begin position="211"/>
        <end position="296"/>
    </location>
</feature>
<dbReference type="Proteomes" id="UP000628984">
    <property type="component" value="Unassembled WGS sequence"/>
</dbReference>
<dbReference type="PANTHER" id="PTHR30158:SF3">
    <property type="entry name" value="MULTIDRUG EFFLUX PUMP SUBUNIT ACRA-RELATED"/>
    <property type="match status" value="1"/>
</dbReference>
<evidence type="ECO:0000259" key="7">
    <source>
        <dbReference type="Pfam" id="PF25967"/>
    </source>
</evidence>
<dbReference type="InterPro" id="IPR006143">
    <property type="entry name" value="RND_pump_MFP"/>
</dbReference>
<accession>A0A918ILG2</accession>
<evidence type="ECO:0000313" key="8">
    <source>
        <dbReference type="EMBL" id="GGW21751.1"/>
    </source>
</evidence>
<dbReference type="NCBIfam" id="TIGR01730">
    <property type="entry name" value="RND_mfp"/>
    <property type="match status" value="1"/>
</dbReference>
<dbReference type="RefSeq" id="WP_189632080.1">
    <property type="nucleotide sequence ID" value="NZ_BMYQ01000001.1"/>
</dbReference>
<dbReference type="InterPro" id="IPR058626">
    <property type="entry name" value="MdtA-like_b-barrel"/>
</dbReference>
<comment type="subcellular location">
    <subcellularLocation>
        <location evidence="1">Cell envelope</location>
    </subcellularLocation>
</comment>
<gene>
    <name evidence="8" type="primary">acrA</name>
    <name evidence="8" type="ORF">GCM10011452_03540</name>
</gene>
<dbReference type="Pfam" id="PF25967">
    <property type="entry name" value="RND-MFP_C"/>
    <property type="match status" value="1"/>
</dbReference>
<dbReference type="Gene3D" id="2.40.420.20">
    <property type="match status" value="1"/>
</dbReference>
<name>A0A918ILG2_9RHOB</name>